<sequence>MARQYASLAFCLLAITAPVVYGEFSTVQVEPCSEGSTSFVDAVRMTHCSKLPCVVTLNDKPSVEVDFRAARDSKTLRVRVLGAIGDVKPQPFPQFKTDACSFMGVPCPLEAGKSYTAKFDLTMSPSFPPVTAKAVFKGQDAAGEFFCFRVPVELKH</sequence>
<comment type="subcellular location">
    <subcellularLocation>
        <location evidence="1">Secreted</location>
    </subcellularLocation>
</comment>
<dbReference type="AlphaFoldDB" id="A0A9J6G0L8"/>
<dbReference type="SMART" id="SM00737">
    <property type="entry name" value="ML"/>
    <property type="match status" value="1"/>
</dbReference>
<evidence type="ECO:0000313" key="7">
    <source>
        <dbReference type="Proteomes" id="UP000821853"/>
    </source>
</evidence>
<organism evidence="6 7">
    <name type="scientific">Haemaphysalis longicornis</name>
    <name type="common">Bush tick</name>
    <dbReference type="NCBI Taxonomy" id="44386"/>
    <lineage>
        <taxon>Eukaryota</taxon>
        <taxon>Metazoa</taxon>
        <taxon>Ecdysozoa</taxon>
        <taxon>Arthropoda</taxon>
        <taxon>Chelicerata</taxon>
        <taxon>Arachnida</taxon>
        <taxon>Acari</taxon>
        <taxon>Parasitiformes</taxon>
        <taxon>Ixodida</taxon>
        <taxon>Ixodoidea</taxon>
        <taxon>Ixodidae</taxon>
        <taxon>Haemaphysalinae</taxon>
        <taxon>Haemaphysalis</taxon>
    </lineage>
</organism>
<evidence type="ECO:0000256" key="2">
    <source>
        <dbReference type="ARBA" id="ARBA00006370"/>
    </source>
</evidence>
<dbReference type="Gene3D" id="2.60.40.770">
    <property type="match status" value="1"/>
</dbReference>
<comment type="caution">
    <text evidence="6">The sequence shown here is derived from an EMBL/GenBank/DDBJ whole genome shotgun (WGS) entry which is preliminary data.</text>
</comment>
<dbReference type="SMR" id="A0A9J6G0L8"/>
<dbReference type="SUPFAM" id="SSF81296">
    <property type="entry name" value="E set domains"/>
    <property type="match status" value="1"/>
</dbReference>
<dbReference type="FunFam" id="2.60.40.770:FF:000001">
    <property type="entry name" value="NPC intracellular cholesterol transporter 2"/>
    <property type="match status" value="1"/>
</dbReference>
<gene>
    <name evidence="6" type="ORF">HPB48_012426</name>
</gene>
<dbReference type="InterPro" id="IPR014756">
    <property type="entry name" value="Ig_E-set"/>
</dbReference>
<feature type="chain" id="PRO_5039946435" description="MD-2-related lipid-recognition domain-containing protein" evidence="4">
    <location>
        <begin position="23"/>
        <end position="156"/>
    </location>
</feature>
<dbReference type="VEuPathDB" id="VectorBase:HLOH_065462"/>
<feature type="domain" description="MD-2-related lipid-recognition" evidence="5">
    <location>
        <begin position="29"/>
        <end position="152"/>
    </location>
</feature>
<dbReference type="GO" id="GO:0005576">
    <property type="term" value="C:extracellular region"/>
    <property type="evidence" value="ECO:0007669"/>
    <property type="project" value="UniProtKB-SubCell"/>
</dbReference>
<evidence type="ECO:0000313" key="6">
    <source>
        <dbReference type="EMBL" id="KAH9368781.1"/>
    </source>
</evidence>
<name>A0A9J6G0L8_HAELO</name>
<dbReference type="EMBL" id="JABSTR010000004">
    <property type="protein sequence ID" value="KAH9368781.1"/>
    <property type="molecule type" value="Genomic_DNA"/>
</dbReference>
<keyword evidence="3" id="KW-0964">Secreted</keyword>
<dbReference type="Proteomes" id="UP000821853">
    <property type="component" value="Chromosome 2"/>
</dbReference>
<dbReference type="GO" id="GO:0032934">
    <property type="term" value="F:sterol binding"/>
    <property type="evidence" value="ECO:0007669"/>
    <property type="project" value="InterPro"/>
</dbReference>
<feature type="signal peptide" evidence="4">
    <location>
        <begin position="1"/>
        <end position="22"/>
    </location>
</feature>
<dbReference type="Pfam" id="PF02221">
    <property type="entry name" value="E1_DerP2_DerF2"/>
    <property type="match status" value="1"/>
</dbReference>
<reference evidence="6 7" key="1">
    <citation type="journal article" date="2020" name="Cell">
        <title>Large-Scale Comparative Analyses of Tick Genomes Elucidate Their Genetic Diversity and Vector Capacities.</title>
        <authorList>
            <consortium name="Tick Genome and Microbiome Consortium (TIGMIC)"/>
            <person name="Jia N."/>
            <person name="Wang J."/>
            <person name="Shi W."/>
            <person name="Du L."/>
            <person name="Sun Y."/>
            <person name="Zhan W."/>
            <person name="Jiang J.F."/>
            <person name="Wang Q."/>
            <person name="Zhang B."/>
            <person name="Ji P."/>
            <person name="Bell-Sakyi L."/>
            <person name="Cui X.M."/>
            <person name="Yuan T.T."/>
            <person name="Jiang B.G."/>
            <person name="Yang W.F."/>
            <person name="Lam T.T."/>
            <person name="Chang Q.C."/>
            <person name="Ding S.J."/>
            <person name="Wang X.J."/>
            <person name="Zhu J.G."/>
            <person name="Ruan X.D."/>
            <person name="Zhao L."/>
            <person name="Wei J.T."/>
            <person name="Ye R.Z."/>
            <person name="Que T.C."/>
            <person name="Du C.H."/>
            <person name="Zhou Y.H."/>
            <person name="Cheng J.X."/>
            <person name="Dai P.F."/>
            <person name="Guo W.B."/>
            <person name="Han X.H."/>
            <person name="Huang E.J."/>
            <person name="Li L.F."/>
            <person name="Wei W."/>
            <person name="Gao Y.C."/>
            <person name="Liu J.Z."/>
            <person name="Shao H.Z."/>
            <person name="Wang X."/>
            <person name="Wang C.C."/>
            <person name="Yang T.C."/>
            <person name="Huo Q.B."/>
            <person name="Li W."/>
            <person name="Chen H.Y."/>
            <person name="Chen S.E."/>
            <person name="Zhou L.G."/>
            <person name="Ni X.B."/>
            <person name="Tian J.H."/>
            <person name="Sheng Y."/>
            <person name="Liu T."/>
            <person name="Pan Y.S."/>
            <person name="Xia L.Y."/>
            <person name="Li J."/>
            <person name="Zhao F."/>
            <person name="Cao W.C."/>
        </authorList>
    </citation>
    <scope>NUCLEOTIDE SEQUENCE [LARGE SCALE GENOMIC DNA]</scope>
    <source>
        <strain evidence="6">HaeL-2018</strain>
    </source>
</reference>
<dbReference type="PANTHER" id="PTHR11306">
    <property type="entry name" value="NIEMANN PICK TYPE C2 PROTEIN NPC2-RELATED"/>
    <property type="match status" value="1"/>
</dbReference>
<evidence type="ECO:0000256" key="3">
    <source>
        <dbReference type="ARBA" id="ARBA00022525"/>
    </source>
</evidence>
<dbReference type="GO" id="GO:0015918">
    <property type="term" value="P:sterol transport"/>
    <property type="evidence" value="ECO:0007669"/>
    <property type="project" value="InterPro"/>
</dbReference>
<dbReference type="InterPro" id="IPR039670">
    <property type="entry name" value="NPC2-like"/>
</dbReference>
<evidence type="ECO:0000256" key="1">
    <source>
        <dbReference type="ARBA" id="ARBA00004613"/>
    </source>
</evidence>
<proteinExistence type="inferred from homology"/>
<comment type="similarity">
    <text evidence="2">Belongs to the NPC2 family.</text>
</comment>
<dbReference type="InterPro" id="IPR003172">
    <property type="entry name" value="ML_dom"/>
</dbReference>
<dbReference type="OMA" id="CSTLPCT"/>
<dbReference type="OrthoDB" id="6332846at2759"/>
<accession>A0A9J6G0L8</accession>
<evidence type="ECO:0000259" key="5">
    <source>
        <dbReference type="SMART" id="SM00737"/>
    </source>
</evidence>
<protein>
    <recommendedName>
        <fullName evidence="5">MD-2-related lipid-recognition domain-containing protein</fullName>
    </recommendedName>
</protein>
<keyword evidence="4" id="KW-0732">Signal</keyword>
<evidence type="ECO:0000256" key="4">
    <source>
        <dbReference type="SAM" id="SignalP"/>
    </source>
</evidence>
<dbReference type="PANTHER" id="PTHR11306:SF7">
    <property type="entry name" value="AGAP002848-PA"/>
    <property type="match status" value="1"/>
</dbReference>
<keyword evidence="7" id="KW-1185">Reference proteome</keyword>